<evidence type="ECO:0000313" key="2">
    <source>
        <dbReference type="EMBL" id="TLS53843.1"/>
    </source>
</evidence>
<proteinExistence type="predicted"/>
<feature type="transmembrane region" description="Helical" evidence="1">
    <location>
        <begin position="67"/>
        <end position="89"/>
    </location>
</feature>
<dbReference type="EMBL" id="VCIW01000001">
    <property type="protein sequence ID" value="TLS53843.1"/>
    <property type="molecule type" value="Genomic_DNA"/>
</dbReference>
<feature type="transmembrane region" description="Helical" evidence="1">
    <location>
        <begin position="129"/>
        <end position="147"/>
    </location>
</feature>
<evidence type="ECO:0000256" key="1">
    <source>
        <dbReference type="SAM" id="Phobius"/>
    </source>
</evidence>
<accession>A0A5R9GL83</accession>
<dbReference type="RefSeq" id="WP_138191358.1">
    <property type="nucleotide sequence ID" value="NZ_VCIW01000001.1"/>
</dbReference>
<dbReference type="Proteomes" id="UP000309676">
    <property type="component" value="Unassembled WGS sequence"/>
</dbReference>
<evidence type="ECO:0000313" key="3">
    <source>
        <dbReference type="Proteomes" id="UP000309676"/>
    </source>
</evidence>
<dbReference type="OrthoDB" id="2896359at2"/>
<comment type="caution">
    <text evidence="2">The sequence shown here is derived from an EMBL/GenBank/DDBJ whole genome shotgun (WGS) entry which is preliminary data.</text>
</comment>
<feature type="transmembrane region" description="Helical" evidence="1">
    <location>
        <begin position="95"/>
        <end position="117"/>
    </location>
</feature>
<gene>
    <name evidence="2" type="ORF">FE782_00330</name>
</gene>
<keyword evidence="1" id="KW-0812">Transmembrane</keyword>
<keyword evidence="3" id="KW-1185">Reference proteome</keyword>
<reference evidence="2 3" key="1">
    <citation type="submission" date="2019-05" db="EMBL/GenBank/DDBJ databases">
        <authorList>
            <person name="Narsing Rao M.P."/>
            <person name="Li W.J."/>
        </authorList>
    </citation>
    <scope>NUCLEOTIDE SEQUENCE [LARGE SCALE GENOMIC DNA]</scope>
    <source>
        <strain evidence="2 3">SYSU_K30003</strain>
    </source>
</reference>
<keyword evidence="1" id="KW-0472">Membrane</keyword>
<name>A0A5R9GL83_9BACL</name>
<protein>
    <submittedName>
        <fullName evidence="2">Uncharacterized protein</fullName>
    </submittedName>
</protein>
<sequence>MSLAVLSLMAWFVMIVFAFIPKRLTLTELVFLYFVIVVLTISLFTTLDVNLNWAPLTRKIDGAFAMYICRFIVIPFLVLMAVCALLSHLKAKWRVALSAIIVMVLCGADQVYLLLGLMEFARWNVGYSLLMYGLFVLSVWWIARWFIGLDKEVSGKS</sequence>
<dbReference type="AlphaFoldDB" id="A0A5R9GL83"/>
<organism evidence="2 3">
    <name type="scientific">Paenibacillus antri</name>
    <dbReference type="NCBI Taxonomy" id="2582848"/>
    <lineage>
        <taxon>Bacteria</taxon>
        <taxon>Bacillati</taxon>
        <taxon>Bacillota</taxon>
        <taxon>Bacilli</taxon>
        <taxon>Bacillales</taxon>
        <taxon>Paenibacillaceae</taxon>
        <taxon>Paenibacillus</taxon>
    </lineage>
</organism>
<feature type="transmembrane region" description="Helical" evidence="1">
    <location>
        <begin position="28"/>
        <end position="47"/>
    </location>
</feature>
<keyword evidence="1" id="KW-1133">Transmembrane helix</keyword>